<evidence type="ECO:0000313" key="1">
    <source>
        <dbReference type="EMBL" id="GAG83358.1"/>
    </source>
</evidence>
<comment type="caution">
    <text evidence="1">The sequence shown here is derived from an EMBL/GenBank/DDBJ whole genome shotgun (WGS) entry which is preliminary data.</text>
</comment>
<name>X1BGW2_9ZZZZ</name>
<protein>
    <submittedName>
        <fullName evidence="1">Uncharacterized protein</fullName>
    </submittedName>
</protein>
<organism evidence="1">
    <name type="scientific">marine sediment metagenome</name>
    <dbReference type="NCBI Taxonomy" id="412755"/>
    <lineage>
        <taxon>unclassified sequences</taxon>
        <taxon>metagenomes</taxon>
        <taxon>ecological metagenomes</taxon>
    </lineage>
</organism>
<sequence length="40" mass="4073">MIPLVEAAPKCVLAAIYETLHVGDTAAFKASDILAGGTTL</sequence>
<dbReference type="AlphaFoldDB" id="X1BGW2"/>
<accession>X1BGW2</accession>
<feature type="non-terminal residue" evidence="1">
    <location>
        <position position="40"/>
    </location>
</feature>
<reference evidence="1" key="1">
    <citation type="journal article" date="2014" name="Front. Microbiol.">
        <title>High frequency of phylogenetically diverse reductive dehalogenase-homologous genes in deep subseafloor sedimentary metagenomes.</title>
        <authorList>
            <person name="Kawai M."/>
            <person name="Futagami T."/>
            <person name="Toyoda A."/>
            <person name="Takaki Y."/>
            <person name="Nishi S."/>
            <person name="Hori S."/>
            <person name="Arai W."/>
            <person name="Tsubouchi T."/>
            <person name="Morono Y."/>
            <person name="Uchiyama I."/>
            <person name="Ito T."/>
            <person name="Fujiyama A."/>
            <person name="Inagaki F."/>
            <person name="Takami H."/>
        </authorList>
    </citation>
    <scope>NUCLEOTIDE SEQUENCE</scope>
    <source>
        <strain evidence="1">Expedition CK06-06</strain>
    </source>
</reference>
<proteinExistence type="predicted"/>
<dbReference type="EMBL" id="BART01013972">
    <property type="protein sequence ID" value="GAG83358.1"/>
    <property type="molecule type" value="Genomic_DNA"/>
</dbReference>
<gene>
    <name evidence="1" type="ORF">S01H4_28222</name>
</gene>